<organism evidence="3 4">
    <name type="scientific">Nocardioides marinquilinus</name>
    <dbReference type="NCBI Taxonomy" id="1210400"/>
    <lineage>
        <taxon>Bacteria</taxon>
        <taxon>Bacillati</taxon>
        <taxon>Actinomycetota</taxon>
        <taxon>Actinomycetes</taxon>
        <taxon>Propionibacteriales</taxon>
        <taxon>Nocardioidaceae</taxon>
        <taxon>Nocardioides</taxon>
    </lineage>
</organism>
<evidence type="ECO:0000313" key="3">
    <source>
        <dbReference type="EMBL" id="GAA5142342.1"/>
    </source>
</evidence>
<feature type="region of interest" description="Disordered" evidence="1">
    <location>
        <begin position="173"/>
        <end position="197"/>
    </location>
</feature>
<reference evidence="4" key="1">
    <citation type="journal article" date="2019" name="Int. J. Syst. Evol. Microbiol.">
        <title>The Global Catalogue of Microorganisms (GCM) 10K type strain sequencing project: providing services to taxonomists for standard genome sequencing and annotation.</title>
        <authorList>
            <consortium name="The Broad Institute Genomics Platform"/>
            <consortium name="The Broad Institute Genome Sequencing Center for Infectious Disease"/>
            <person name="Wu L."/>
            <person name="Ma J."/>
        </authorList>
    </citation>
    <scope>NUCLEOTIDE SEQUENCE [LARGE SCALE GENOMIC DNA]</scope>
    <source>
        <strain evidence="4">JCM 18459</strain>
    </source>
</reference>
<evidence type="ECO:0000256" key="2">
    <source>
        <dbReference type="SAM" id="Phobius"/>
    </source>
</evidence>
<feature type="compositionally biased region" description="Pro residues" evidence="1">
    <location>
        <begin position="184"/>
        <end position="197"/>
    </location>
</feature>
<evidence type="ECO:0008006" key="5">
    <source>
        <dbReference type="Google" id="ProtNLM"/>
    </source>
</evidence>
<feature type="transmembrane region" description="Helical" evidence="2">
    <location>
        <begin position="21"/>
        <end position="42"/>
    </location>
</feature>
<keyword evidence="2" id="KW-0812">Transmembrane</keyword>
<gene>
    <name evidence="3" type="ORF">GCM10023340_05650</name>
</gene>
<dbReference type="EMBL" id="BAABKG010000001">
    <property type="protein sequence ID" value="GAA5142342.1"/>
    <property type="molecule type" value="Genomic_DNA"/>
</dbReference>
<accession>A0ABP9P853</accession>
<evidence type="ECO:0000256" key="1">
    <source>
        <dbReference type="SAM" id="MobiDB-lite"/>
    </source>
</evidence>
<proteinExistence type="predicted"/>
<feature type="transmembrane region" description="Helical" evidence="2">
    <location>
        <begin position="48"/>
        <end position="70"/>
    </location>
</feature>
<keyword evidence="4" id="KW-1185">Reference proteome</keyword>
<dbReference type="InterPro" id="IPR048136">
    <property type="entry name" value="STM3941-like"/>
</dbReference>
<keyword evidence="2" id="KW-0472">Membrane</keyword>
<evidence type="ECO:0000313" key="4">
    <source>
        <dbReference type="Proteomes" id="UP001500221"/>
    </source>
</evidence>
<keyword evidence="2" id="KW-1133">Transmembrane helix</keyword>
<name>A0ABP9P853_9ACTN</name>
<comment type="caution">
    <text evidence="3">The sequence shown here is derived from an EMBL/GenBank/DDBJ whole genome shotgun (WGS) entry which is preliminary data.</text>
</comment>
<dbReference type="Proteomes" id="UP001500221">
    <property type="component" value="Unassembled WGS sequence"/>
</dbReference>
<sequence length="197" mass="20356">MRLPHPGEPLPPVLELRQSPWRMTGIAVLALLMVLGSLLVMVGGAEAWPLLLVGGFGVLFFGAALVFAVSRAVRRPVAVRLDHEGFVDRTALGSPGAVPWREVLSVRPAGFGGQPFVGVALVEPGTTLARLPGARRRLAATNARLTGHPVNLNVRGLGVSDDELAALMERYRLASGGPGGPGGPGAPGPPPGQPAMP</sequence>
<dbReference type="NCBIfam" id="NF041635">
    <property type="entry name" value="STM3941_fam"/>
    <property type="match status" value="1"/>
</dbReference>
<protein>
    <recommendedName>
        <fullName evidence="5">PH domain-containing protein</fullName>
    </recommendedName>
</protein>
<dbReference type="RefSeq" id="WP_345454317.1">
    <property type="nucleotide sequence ID" value="NZ_BAABKG010000001.1"/>
</dbReference>